<dbReference type="Proteomes" id="UP001369082">
    <property type="component" value="Unassembled WGS sequence"/>
</dbReference>
<keyword evidence="5 9" id="KW-0342">GTP-binding</keyword>
<protein>
    <recommendedName>
        <fullName evidence="9">Signal recognition particle receptor FtsY</fullName>
        <shortName evidence="9">SRP receptor</shortName>
        <ecNumber evidence="9">3.6.5.4</ecNumber>
    </recommendedName>
</protein>
<keyword evidence="6 9" id="KW-0472">Membrane</keyword>
<evidence type="ECO:0000256" key="5">
    <source>
        <dbReference type="ARBA" id="ARBA00023134"/>
    </source>
</evidence>
<evidence type="ECO:0000313" key="13">
    <source>
        <dbReference type="Proteomes" id="UP001369082"/>
    </source>
</evidence>
<dbReference type="Gene3D" id="1.20.120.140">
    <property type="entry name" value="Signal recognition particle SRP54, nucleotide-binding domain"/>
    <property type="match status" value="1"/>
</dbReference>
<dbReference type="HAMAP" id="MF_00920">
    <property type="entry name" value="FtsY"/>
    <property type="match status" value="1"/>
</dbReference>
<organism evidence="12 13">
    <name type="scientific">Psychromonas aquatilis</name>
    <dbReference type="NCBI Taxonomy" id="2005072"/>
    <lineage>
        <taxon>Bacteria</taxon>
        <taxon>Pseudomonadati</taxon>
        <taxon>Pseudomonadota</taxon>
        <taxon>Gammaproteobacteria</taxon>
        <taxon>Alteromonadales</taxon>
        <taxon>Psychromonadaceae</taxon>
        <taxon>Psychromonas</taxon>
    </lineage>
</organism>
<dbReference type="NCBIfam" id="TIGR00064">
    <property type="entry name" value="ftsY"/>
    <property type="match status" value="1"/>
</dbReference>
<keyword evidence="3 9" id="KW-0547">Nucleotide-binding</keyword>
<evidence type="ECO:0000256" key="6">
    <source>
        <dbReference type="ARBA" id="ARBA00023136"/>
    </source>
</evidence>
<dbReference type="Pfam" id="PF02881">
    <property type="entry name" value="SRP54_N"/>
    <property type="match status" value="1"/>
</dbReference>
<comment type="subcellular location">
    <subcellularLocation>
        <location evidence="9">Cell membrane</location>
        <topology evidence="9">Peripheral membrane protein</topology>
        <orientation evidence="9">Cytoplasmic side</orientation>
    </subcellularLocation>
    <subcellularLocation>
        <location evidence="9">Cytoplasm</location>
    </subcellularLocation>
</comment>
<comment type="similarity">
    <text evidence="9">Belongs to the GTP-binding SRP family. FtsY subfamily.</text>
</comment>
<dbReference type="SUPFAM" id="SSF52540">
    <property type="entry name" value="P-loop containing nucleoside triphosphate hydrolases"/>
    <property type="match status" value="1"/>
</dbReference>
<comment type="caution">
    <text evidence="12">The sequence shown here is derived from an EMBL/GenBank/DDBJ whole genome shotgun (WGS) entry which is preliminary data.</text>
</comment>
<feature type="region of interest" description="Disordered" evidence="10">
    <location>
        <begin position="83"/>
        <end position="155"/>
    </location>
</feature>
<dbReference type="Pfam" id="PF00448">
    <property type="entry name" value="SRP54"/>
    <property type="match status" value="1"/>
</dbReference>
<evidence type="ECO:0000256" key="1">
    <source>
        <dbReference type="ARBA" id="ARBA00022475"/>
    </source>
</evidence>
<evidence type="ECO:0000256" key="2">
    <source>
        <dbReference type="ARBA" id="ARBA00022490"/>
    </source>
</evidence>
<dbReference type="Gene3D" id="3.40.50.300">
    <property type="entry name" value="P-loop containing nucleotide triphosphate hydrolases"/>
    <property type="match status" value="1"/>
</dbReference>
<evidence type="ECO:0000256" key="3">
    <source>
        <dbReference type="ARBA" id="ARBA00022741"/>
    </source>
</evidence>
<dbReference type="RefSeq" id="WP_341597868.1">
    <property type="nucleotide sequence ID" value="NZ_JBAKAZ010000029.1"/>
</dbReference>
<evidence type="ECO:0000256" key="9">
    <source>
        <dbReference type="HAMAP-Rule" id="MF_00920"/>
    </source>
</evidence>
<dbReference type="InterPro" id="IPR013822">
    <property type="entry name" value="Signal_recog_particl_SRP54_hlx"/>
</dbReference>
<reference evidence="12 13" key="1">
    <citation type="submission" date="2024-02" db="EMBL/GenBank/DDBJ databases">
        <title>Bacteria isolated from the canopy kelp, Nereocystis luetkeana.</title>
        <authorList>
            <person name="Pfister C.A."/>
            <person name="Younker I.T."/>
            <person name="Light S.H."/>
        </authorList>
    </citation>
    <scope>NUCLEOTIDE SEQUENCE [LARGE SCALE GENOMIC DNA]</scope>
    <source>
        <strain evidence="12 13">TI.1.05</strain>
    </source>
</reference>
<feature type="binding site" evidence="9">
    <location>
        <begin position="484"/>
        <end position="487"/>
    </location>
    <ligand>
        <name>GTP</name>
        <dbReference type="ChEBI" id="CHEBI:37565"/>
    </ligand>
</feature>
<gene>
    <name evidence="9 12" type="primary">ftsY</name>
    <name evidence="12" type="ORF">V6256_08945</name>
</gene>
<comment type="function">
    <text evidence="9">Involved in targeting and insertion of nascent membrane proteins into the cytoplasmic membrane. Acts as a receptor for the complex formed by the signal recognition particle (SRP) and the ribosome-nascent chain (RNC). Interaction with SRP-RNC leads to the transfer of the RNC complex to the Sec translocase for insertion into the membrane, the hydrolysis of GTP by both Ffh and FtsY, and the dissociation of the SRP-FtsY complex into the individual components.</text>
</comment>
<feature type="binding site" evidence="9">
    <location>
        <begin position="338"/>
        <end position="345"/>
    </location>
    <ligand>
        <name>GTP</name>
        <dbReference type="ChEBI" id="CHEBI:37565"/>
    </ligand>
</feature>
<dbReference type="EMBL" id="JBAKAZ010000029">
    <property type="protein sequence ID" value="MEL0629735.1"/>
    <property type="molecule type" value="Genomic_DNA"/>
</dbReference>
<dbReference type="PANTHER" id="PTHR43134">
    <property type="entry name" value="SIGNAL RECOGNITION PARTICLE RECEPTOR SUBUNIT ALPHA"/>
    <property type="match status" value="1"/>
</dbReference>
<dbReference type="CDD" id="cd17874">
    <property type="entry name" value="FtsY"/>
    <property type="match status" value="1"/>
</dbReference>
<dbReference type="InterPro" id="IPR003593">
    <property type="entry name" value="AAA+_ATPase"/>
</dbReference>
<comment type="catalytic activity">
    <reaction evidence="8 9">
        <text>GTP + H2O = GDP + phosphate + H(+)</text>
        <dbReference type="Rhea" id="RHEA:19669"/>
        <dbReference type="ChEBI" id="CHEBI:15377"/>
        <dbReference type="ChEBI" id="CHEBI:15378"/>
        <dbReference type="ChEBI" id="CHEBI:37565"/>
        <dbReference type="ChEBI" id="CHEBI:43474"/>
        <dbReference type="ChEBI" id="CHEBI:58189"/>
        <dbReference type="EC" id="3.6.5.4"/>
    </reaction>
</comment>
<evidence type="ECO:0000256" key="4">
    <source>
        <dbReference type="ARBA" id="ARBA00022801"/>
    </source>
</evidence>
<dbReference type="PROSITE" id="PS00300">
    <property type="entry name" value="SRP54"/>
    <property type="match status" value="1"/>
</dbReference>
<keyword evidence="13" id="KW-1185">Reference proteome</keyword>
<evidence type="ECO:0000256" key="8">
    <source>
        <dbReference type="ARBA" id="ARBA00048027"/>
    </source>
</evidence>
<keyword evidence="7 9" id="KW-0675">Receptor</keyword>
<evidence type="ECO:0000259" key="11">
    <source>
        <dbReference type="PROSITE" id="PS00300"/>
    </source>
</evidence>
<keyword evidence="4 9" id="KW-0378">Hydrolase</keyword>
<feature type="compositionally biased region" description="Basic and acidic residues" evidence="10">
    <location>
        <begin position="83"/>
        <end position="147"/>
    </location>
</feature>
<dbReference type="SMART" id="SM00963">
    <property type="entry name" value="SRP54_N"/>
    <property type="match status" value="1"/>
</dbReference>
<dbReference type="SMART" id="SM00382">
    <property type="entry name" value="AAA"/>
    <property type="match status" value="1"/>
</dbReference>
<keyword evidence="2 9" id="KW-0963">Cytoplasm</keyword>
<name>A0ABU9GQY6_9GAMM</name>
<dbReference type="SMART" id="SM00962">
    <property type="entry name" value="SRP54"/>
    <property type="match status" value="1"/>
</dbReference>
<proteinExistence type="inferred from homology"/>
<dbReference type="EC" id="3.6.5.4" evidence="9"/>
<dbReference type="InterPro" id="IPR004390">
    <property type="entry name" value="SR_rcpt_FtsY"/>
</dbReference>
<evidence type="ECO:0000256" key="7">
    <source>
        <dbReference type="ARBA" id="ARBA00023170"/>
    </source>
</evidence>
<dbReference type="PANTHER" id="PTHR43134:SF1">
    <property type="entry name" value="SIGNAL RECOGNITION PARTICLE RECEPTOR SUBUNIT ALPHA"/>
    <property type="match status" value="1"/>
</dbReference>
<comment type="subunit">
    <text evidence="9">Part of the signal recognition particle protein translocation system, which is composed of SRP and FtsY. SRP is a ribonucleoprotein composed of Ffh and a 4.5S RNA molecule.</text>
</comment>
<dbReference type="SUPFAM" id="SSF47364">
    <property type="entry name" value="Domain of the SRP/SRP receptor G-proteins"/>
    <property type="match status" value="1"/>
</dbReference>
<feature type="binding site" evidence="9">
    <location>
        <begin position="420"/>
        <end position="424"/>
    </location>
    <ligand>
        <name>GTP</name>
        <dbReference type="ChEBI" id="CHEBI:37565"/>
    </ligand>
</feature>
<feature type="domain" description="SRP54-type proteins GTP-binding" evidence="11">
    <location>
        <begin position="505"/>
        <end position="518"/>
    </location>
</feature>
<dbReference type="InterPro" id="IPR036225">
    <property type="entry name" value="SRP/SRP_N"/>
</dbReference>
<evidence type="ECO:0000313" key="12">
    <source>
        <dbReference type="EMBL" id="MEL0629735.1"/>
    </source>
</evidence>
<dbReference type="InterPro" id="IPR042101">
    <property type="entry name" value="SRP54_N_sf"/>
</dbReference>
<accession>A0ABU9GQY6</accession>
<dbReference type="InterPro" id="IPR000897">
    <property type="entry name" value="SRP54_GTPase_dom"/>
</dbReference>
<evidence type="ECO:0000256" key="10">
    <source>
        <dbReference type="SAM" id="MobiDB-lite"/>
    </source>
</evidence>
<keyword evidence="1 9" id="KW-1003">Cell membrane</keyword>
<dbReference type="InterPro" id="IPR027417">
    <property type="entry name" value="P-loop_NTPase"/>
</dbReference>
<sequence length="537" mass="58604">MSKKKGLFSWFSKKPAKKTEQEEQEILAQEKAIADEKAAQAEAELQAKEAAELAAKQQAELEAKEAAELAAKQKAEQEAKEAAELAAKQKAEQEAKEAAELAAKQKAEQEAKEAAELAAKQKAEQEAKEAAELAAKQKAEQEAKEAAELAAKQQAELEAKEAELAAKEKAEADAKIAARNAYQEAQRNAELARQQIEQELAVEAVEEVEAEAVDISSDSSKEDSKEEQKLGFFARFAQGLKKTRLSIGSGLLSLFKGKKIDDELFEELEEQLIIADIGVETTLRIIDNLTDHADRKQLKDAEALYELLKKDLSDILDEVERPLVIDETKKPYVILMVGVNGVGKTTTIGKLAKKYQSEGKSVMLAAGDTFRAAAVEQLQVWGERNDIPVIAQQTGADSASVLFDAMDAAQARGIDVLIADTAGRLQNKDNLMTELSKIVRIMRKKDITAPHEIMLTIDAGTGQNAISQVKIFNEAVGLTGLTFTKLDGTAKGGIIFSIADQFKLPIRYIGVGEGIDDLREFNSKEFIDALFTKEEDA</sequence>